<sequence>MERSVYRSGPCGGTGTRTTGRPRCDSALAGGTCVVGEENSRGQVLCRGPWSCPARCVSPNGPGNKTPPTPAASTPRRQHQQHDDDTTRPIAAAALAPHLAIAMPQHHRHRQPSHPGSGRPLYGPSCQGMATSVKVVALDLSLALALPTRAV</sequence>
<evidence type="ECO:0000256" key="1">
    <source>
        <dbReference type="SAM" id="MobiDB-lite"/>
    </source>
</evidence>
<protein>
    <submittedName>
        <fullName evidence="2">Uncharacterized protein</fullName>
    </submittedName>
</protein>
<feature type="region of interest" description="Disordered" evidence="1">
    <location>
        <begin position="57"/>
        <end position="90"/>
    </location>
</feature>
<accession>A0A2T3Z9B5</accession>
<feature type="region of interest" description="Disordered" evidence="1">
    <location>
        <begin position="1"/>
        <end position="25"/>
    </location>
</feature>
<dbReference type="Proteomes" id="UP000240493">
    <property type="component" value="Unassembled WGS sequence"/>
</dbReference>
<gene>
    <name evidence="2" type="ORF">M441DRAFT_68404</name>
</gene>
<proteinExistence type="predicted"/>
<dbReference type="EMBL" id="KZ679261">
    <property type="protein sequence ID" value="PTB41372.1"/>
    <property type="molecule type" value="Genomic_DNA"/>
</dbReference>
<evidence type="ECO:0000313" key="2">
    <source>
        <dbReference type="EMBL" id="PTB41372.1"/>
    </source>
</evidence>
<dbReference type="AlphaFoldDB" id="A0A2T3Z9B5"/>
<evidence type="ECO:0000313" key="3">
    <source>
        <dbReference type="Proteomes" id="UP000240493"/>
    </source>
</evidence>
<reference evidence="2 3" key="1">
    <citation type="submission" date="2016-07" db="EMBL/GenBank/DDBJ databases">
        <title>Multiple horizontal gene transfer events from other fungi enriched the ability of initially mycotrophic Trichoderma (Ascomycota) to feed on dead plant biomass.</title>
        <authorList>
            <consortium name="DOE Joint Genome Institute"/>
            <person name="Aerts A."/>
            <person name="Atanasova L."/>
            <person name="Chenthamara K."/>
            <person name="Zhang J."/>
            <person name="Grujic M."/>
            <person name="Henrissat B."/>
            <person name="Kuo A."/>
            <person name="Salamov A."/>
            <person name="Lipzen A."/>
            <person name="Labutti K."/>
            <person name="Barry K."/>
            <person name="Miao Y."/>
            <person name="Rahimi M.J."/>
            <person name="Shen Q."/>
            <person name="Grigoriev I.V."/>
            <person name="Kubicek C.P."/>
            <person name="Druzhinina I.S."/>
        </authorList>
    </citation>
    <scope>NUCLEOTIDE SEQUENCE [LARGE SCALE GENOMIC DNA]</scope>
    <source>
        <strain evidence="2 3">CBS 433.97</strain>
    </source>
</reference>
<name>A0A2T3Z9B5_TRIA4</name>
<keyword evidence="3" id="KW-1185">Reference proteome</keyword>
<organism evidence="2 3">
    <name type="scientific">Trichoderma asperellum (strain ATCC 204424 / CBS 433.97 / NBRC 101777)</name>
    <dbReference type="NCBI Taxonomy" id="1042311"/>
    <lineage>
        <taxon>Eukaryota</taxon>
        <taxon>Fungi</taxon>
        <taxon>Dikarya</taxon>
        <taxon>Ascomycota</taxon>
        <taxon>Pezizomycotina</taxon>
        <taxon>Sordariomycetes</taxon>
        <taxon>Hypocreomycetidae</taxon>
        <taxon>Hypocreales</taxon>
        <taxon>Hypocreaceae</taxon>
        <taxon>Trichoderma</taxon>
    </lineage>
</organism>